<reference evidence="2" key="1">
    <citation type="submission" date="2023-08" db="EMBL/GenBank/DDBJ databases">
        <title>The draft genome of Tsukamurella strandjordii strain 050030.</title>
        <authorList>
            <person name="Zhao F."/>
            <person name="Feng Y."/>
            <person name="Zong Z."/>
        </authorList>
    </citation>
    <scope>NUCLEOTIDE SEQUENCE</scope>
    <source>
        <strain evidence="2">050030</strain>
    </source>
</reference>
<gene>
    <name evidence="2" type="ORF">Q7X28_13390</name>
</gene>
<dbReference type="Proteomes" id="UP001178281">
    <property type="component" value="Unassembled WGS sequence"/>
</dbReference>
<comment type="caution">
    <text evidence="2">The sequence shown here is derived from an EMBL/GenBank/DDBJ whole genome shotgun (WGS) entry which is preliminary data.</text>
</comment>
<evidence type="ECO:0000313" key="3">
    <source>
        <dbReference type="Proteomes" id="UP001178281"/>
    </source>
</evidence>
<feature type="chain" id="PRO_5041728736" description="Lipoprotein" evidence="1">
    <location>
        <begin position="20"/>
        <end position="148"/>
    </location>
</feature>
<feature type="signal peptide" evidence="1">
    <location>
        <begin position="1"/>
        <end position="19"/>
    </location>
</feature>
<evidence type="ECO:0000313" key="2">
    <source>
        <dbReference type="EMBL" id="MDP0398921.1"/>
    </source>
</evidence>
<dbReference type="AlphaFoldDB" id="A0AA90NIC0"/>
<organism evidence="2 3">
    <name type="scientific">Tsukamurella strandjordii</name>
    <dbReference type="NCBI Taxonomy" id="147577"/>
    <lineage>
        <taxon>Bacteria</taxon>
        <taxon>Bacillati</taxon>
        <taxon>Actinomycetota</taxon>
        <taxon>Actinomycetes</taxon>
        <taxon>Mycobacteriales</taxon>
        <taxon>Tsukamurellaceae</taxon>
        <taxon>Tsukamurella</taxon>
    </lineage>
</organism>
<proteinExistence type="predicted"/>
<accession>A0AA90NIC0</accession>
<evidence type="ECO:0008006" key="4">
    <source>
        <dbReference type="Google" id="ProtNLM"/>
    </source>
</evidence>
<sequence>MLVVGAALLALAGCGGSGAESAPTDDQAADACKERIARKVDDPSSIQYRRVAVERRADITNSFTSKTNSSGYSDGFDDPSSVTMVSNATSWRVTGEYNAKNAYGGYNPFKAFSCDVRHYKEWPRDNITVDKDGWGITWNDNGVVLPSP</sequence>
<keyword evidence="3" id="KW-1185">Reference proteome</keyword>
<protein>
    <recommendedName>
        <fullName evidence="4">Lipoprotein</fullName>
    </recommendedName>
</protein>
<dbReference type="EMBL" id="JAUTIX010000005">
    <property type="protein sequence ID" value="MDP0398921.1"/>
    <property type="molecule type" value="Genomic_DNA"/>
</dbReference>
<dbReference type="RefSeq" id="WP_305111679.1">
    <property type="nucleotide sequence ID" value="NZ_JAUTIX010000005.1"/>
</dbReference>
<keyword evidence="1" id="KW-0732">Signal</keyword>
<name>A0AA90NIC0_9ACTN</name>
<evidence type="ECO:0000256" key="1">
    <source>
        <dbReference type="SAM" id="SignalP"/>
    </source>
</evidence>